<dbReference type="GO" id="GO:0006303">
    <property type="term" value="P:double-strand break repair via nonhomologous end joining"/>
    <property type="evidence" value="ECO:0007669"/>
    <property type="project" value="UniProtKB-UniRule"/>
</dbReference>
<dbReference type="SMART" id="SM00559">
    <property type="entry name" value="Ku78"/>
    <property type="match status" value="1"/>
</dbReference>
<dbReference type="PANTHER" id="PTHR41251">
    <property type="entry name" value="NON-HOMOLOGOUS END JOINING PROTEIN KU"/>
    <property type="match status" value="1"/>
</dbReference>
<evidence type="ECO:0000256" key="1">
    <source>
        <dbReference type="ARBA" id="ARBA00023125"/>
    </source>
</evidence>
<dbReference type="CDD" id="cd00789">
    <property type="entry name" value="KU_like"/>
    <property type="match status" value="1"/>
</dbReference>
<keyword evidence="3" id="KW-0234">DNA repair</keyword>
<evidence type="ECO:0000259" key="5">
    <source>
        <dbReference type="SMART" id="SM00559"/>
    </source>
</evidence>
<evidence type="ECO:0000256" key="2">
    <source>
        <dbReference type="ARBA" id="ARBA00023172"/>
    </source>
</evidence>
<comment type="caution">
    <text evidence="6">The sequence shown here is derived from an EMBL/GenBank/DDBJ whole genome shotgun (WGS) entry which is preliminary data.</text>
</comment>
<dbReference type="InterPro" id="IPR016194">
    <property type="entry name" value="SPOC-like_C_dom_sf"/>
</dbReference>
<dbReference type="Proteomes" id="UP000292003">
    <property type="component" value="Unassembled WGS sequence"/>
</dbReference>
<feature type="region of interest" description="Disordered" evidence="4">
    <location>
        <begin position="286"/>
        <end position="305"/>
    </location>
</feature>
<dbReference type="PIRSF" id="PIRSF006493">
    <property type="entry name" value="Prok_Ku"/>
    <property type="match status" value="1"/>
</dbReference>
<comment type="similarity">
    <text evidence="3">Belongs to the prokaryotic Ku family.</text>
</comment>
<dbReference type="RefSeq" id="WP_130477096.1">
    <property type="nucleotide sequence ID" value="NZ_SFCC01000010.1"/>
</dbReference>
<dbReference type="OrthoDB" id="9795084at2"/>
<dbReference type="Pfam" id="PF02735">
    <property type="entry name" value="Ku"/>
    <property type="match status" value="1"/>
</dbReference>
<dbReference type="GO" id="GO:0006310">
    <property type="term" value="P:DNA recombination"/>
    <property type="evidence" value="ECO:0007669"/>
    <property type="project" value="UniProtKB-KW"/>
</dbReference>
<keyword evidence="2 3" id="KW-0233">DNA recombination</keyword>
<dbReference type="HAMAP" id="MF_01875">
    <property type="entry name" value="Prokaryotic_Ku"/>
    <property type="match status" value="1"/>
</dbReference>
<accession>A0A4Q7J7J1</accession>
<dbReference type="EMBL" id="SFCC01000010">
    <property type="protein sequence ID" value="RZQ62004.1"/>
    <property type="molecule type" value="Genomic_DNA"/>
</dbReference>
<dbReference type="PANTHER" id="PTHR41251:SF1">
    <property type="entry name" value="NON-HOMOLOGOUS END JOINING PROTEIN KU"/>
    <property type="match status" value="1"/>
</dbReference>
<dbReference type="NCBIfam" id="TIGR02772">
    <property type="entry name" value="Ku_bact"/>
    <property type="match status" value="1"/>
</dbReference>
<dbReference type="Gene3D" id="2.40.290.10">
    <property type="match status" value="1"/>
</dbReference>
<name>A0A4Q7J7J1_9PSEU</name>
<evidence type="ECO:0000256" key="4">
    <source>
        <dbReference type="SAM" id="MobiDB-lite"/>
    </source>
</evidence>
<dbReference type="GO" id="GO:0003690">
    <property type="term" value="F:double-stranded DNA binding"/>
    <property type="evidence" value="ECO:0007669"/>
    <property type="project" value="UniProtKB-UniRule"/>
</dbReference>
<keyword evidence="3" id="KW-0227">DNA damage</keyword>
<feature type="domain" description="Ku" evidence="5">
    <location>
        <begin position="53"/>
        <end position="183"/>
    </location>
</feature>
<proteinExistence type="inferred from homology"/>
<evidence type="ECO:0000313" key="7">
    <source>
        <dbReference type="Proteomes" id="UP000292003"/>
    </source>
</evidence>
<sequence>MARAIWSGSINFGLVTVPVELYSATSDHSVHFRQFERGTSDRIRYRRVNERTGKEVDYSDIVKGYEISKGDYVLIEQSELDEVAPGRSRTIDIESFVDIEDIDPVFFDKTYWLTPAKEEFHRAYGLLRQAMDKTNRAGIARFVMRGKEYLAAVRAGDPVLVLNTLHFAADLRDPAKELRTLPKQVKPKPKELDLATDLIESLSEEWKPEEYTDTYTERVMSLIEDKKAGRTVTPEEEPAQATKVVDLFEALSRSVENSKRGRRSRKRDLSKLNKTELGKLAKELDVKGRSGMNREELEEAVRKAG</sequence>
<evidence type="ECO:0000313" key="6">
    <source>
        <dbReference type="EMBL" id="RZQ62004.1"/>
    </source>
</evidence>
<dbReference type="InterPro" id="IPR009187">
    <property type="entry name" value="Prok_Ku"/>
</dbReference>
<comment type="function">
    <text evidence="3">With LigD forms a non-homologous end joining (NHEJ) DNA repair enzyme, which repairs dsDNA breaks with reduced fidelity. Binds linear dsDNA with 5'- and 3'- overhangs but not closed circular dsDNA nor ssDNA. Recruits and stimulates the ligase activity of LigD.</text>
</comment>
<dbReference type="SUPFAM" id="SSF100939">
    <property type="entry name" value="SPOC domain-like"/>
    <property type="match status" value="1"/>
</dbReference>
<dbReference type="FunFam" id="2.40.290.10:FF:000004">
    <property type="entry name" value="Non-homologous end joining protein Ku"/>
    <property type="match status" value="1"/>
</dbReference>
<comment type="subunit">
    <text evidence="3">Homodimer. Interacts with LigD.</text>
</comment>
<organism evidence="6 7">
    <name type="scientific">Amycolatopsis suaedae</name>
    <dbReference type="NCBI Taxonomy" id="2510978"/>
    <lineage>
        <taxon>Bacteria</taxon>
        <taxon>Bacillati</taxon>
        <taxon>Actinomycetota</taxon>
        <taxon>Actinomycetes</taxon>
        <taxon>Pseudonocardiales</taxon>
        <taxon>Pseudonocardiaceae</taxon>
        <taxon>Amycolatopsis</taxon>
    </lineage>
</organism>
<reference evidence="6 7" key="1">
    <citation type="submission" date="2019-02" db="EMBL/GenBank/DDBJ databases">
        <title>Draft genome sequence of Amycolatopsis sp. 8-3EHSu isolated from roots of Suaeda maritima.</title>
        <authorList>
            <person name="Duangmal K."/>
            <person name="Chantavorakit T."/>
        </authorList>
    </citation>
    <scope>NUCLEOTIDE SEQUENCE [LARGE SCALE GENOMIC DNA]</scope>
    <source>
        <strain evidence="6 7">8-3EHSu</strain>
    </source>
</reference>
<evidence type="ECO:0000256" key="3">
    <source>
        <dbReference type="HAMAP-Rule" id="MF_01875"/>
    </source>
</evidence>
<dbReference type="InterPro" id="IPR006164">
    <property type="entry name" value="DNA_bd_Ku70/Ku80"/>
</dbReference>
<gene>
    <name evidence="3" type="primary">ku</name>
    <name evidence="6" type="ORF">EWH70_20605</name>
</gene>
<keyword evidence="1 3" id="KW-0238">DNA-binding</keyword>
<keyword evidence="7" id="KW-1185">Reference proteome</keyword>
<dbReference type="AlphaFoldDB" id="A0A4Q7J7J1"/>
<protein>
    <recommendedName>
        <fullName evidence="3">Non-homologous end joining protein Ku</fullName>
    </recommendedName>
</protein>